<dbReference type="GO" id="GO:0009279">
    <property type="term" value="C:cell outer membrane"/>
    <property type="evidence" value="ECO:0007669"/>
    <property type="project" value="UniProtKB-SubCell"/>
</dbReference>
<feature type="signal peptide" evidence="10">
    <location>
        <begin position="1"/>
        <end position="36"/>
    </location>
</feature>
<evidence type="ECO:0000259" key="12">
    <source>
        <dbReference type="Pfam" id="PF07715"/>
    </source>
</evidence>
<evidence type="ECO:0000313" key="13">
    <source>
        <dbReference type="EMBL" id="AHJ99531.1"/>
    </source>
</evidence>
<keyword evidence="5 9" id="KW-0798">TonB box</keyword>
<keyword evidence="4 8" id="KW-0812">Transmembrane</keyword>
<comment type="subcellular location">
    <subcellularLocation>
        <location evidence="1 8">Cell outer membrane</location>
        <topology evidence="1 8">Multi-pass membrane protein</topology>
    </subcellularLocation>
</comment>
<keyword evidence="7 8" id="KW-0998">Cell outer membrane</keyword>
<evidence type="ECO:0000256" key="9">
    <source>
        <dbReference type="RuleBase" id="RU003357"/>
    </source>
</evidence>
<dbReference type="PROSITE" id="PS52016">
    <property type="entry name" value="TONB_DEPENDENT_REC_3"/>
    <property type="match status" value="1"/>
</dbReference>
<name>W8FA78_9BACT</name>
<gene>
    <name evidence="13" type="ORF">Hsw_3936</name>
</gene>
<evidence type="ECO:0008006" key="15">
    <source>
        <dbReference type="Google" id="ProtNLM"/>
    </source>
</evidence>
<dbReference type="PATRIC" id="fig|1227739.3.peg.4087"/>
<evidence type="ECO:0000313" key="14">
    <source>
        <dbReference type="Proteomes" id="UP000019423"/>
    </source>
</evidence>
<feature type="domain" description="TonB-dependent receptor-like beta-barrel" evidence="11">
    <location>
        <begin position="408"/>
        <end position="822"/>
    </location>
</feature>
<evidence type="ECO:0000256" key="5">
    <source>
        <dbReference type="ARBA" id="ARBA00023077"/>
    </source>
</evidence>
<dbReference type="InterPro" id="IPR008969">
    <property type="entry name" value="CarboxyPept-like_regulatory"/>
</dbReference>
<keyword evidence="2 8" id="KW-0813">Transport</keyword>
<dbReference type="HOGENOM" id="CLU_004317_0_2_10"/>
<protein>
    <recommendedName>
        <fullName evidence="15">TonB-dependent receptor</fullName>
    </recommendedName>
</protein>
<proteinExistence type="inferred from homology"/>
<evidence type="ECO:0000259" key="11">
    <source>
        <dbReference type="Pfam" id="PF00593"/>
    </source>
</evidence>
<dbReference type="eggNOG" id="COG1629">
    <property type="taxonomic scope" value="Bacteria"/>
</dbReference>
<dbReference type="Pfam" id="PF13715">
    <property type="entry name" value="CarbopepD_reg_2"/>
    <property type="match status" value="1"/>
</dbReference>
<dbReference type="KEGG" id="hsw:Hsw_3936"/>
<dbReference type="Pfam" id="PF07715">
    <property type="entry name" value="Plug"/>
    <property type="match status" value="1"/>
</dbReference>
<comment type="similarity">
    <text evidence="8 9">Belongs to the TonB-dependent receptor family.</text>
</comment>
<dbReference type="NCBIfam" id="TIGR04057">
    <property type="entry name" value="SusC_RagA_signa"/>
    <property type="match status" value="1"/>
</dbReference>
<reference evidence="13 14" key="1">
    <citation type="submission" date="2014-01" db="EMBL/GenBank/DDBJ databases">
        <title>Complete genome sequence of ionizing-radiation resistance bacterium Hymenobacter swuensis DY53.</title>
        <authorList>
            <person name="Jung J.-H."/>
            <person name="Jeong S.-W."/>
            <person name="Joe M.-H."/>
            <person name="Cho y.-j."/>
            <person name="Kim M.-K."/>
            <person name="Lim S.-Y."/>
        </authorList>
    </citation>
    <scope>NUCLEOTIDE SEQUENCE [LARGE SCALE GENOMIC DNA]</scope>
    <source>
        <strain evidence="13 14">DY53</strain>
    </source>
</reference>
<dbReference type="InterPro" id="IPR036942">
    <property type="entry name" value="Beta-barrel_TonB_sf"/>
</dbReference>
<keyword evidence="3 8" id="KW-1134">Transmembrane beta strand</keyword>
<dbReference type="Pfam" id="PF00593">
    <property type="entry name" value="TonB_dep_Rec_b-barrel"/>
    <property type="match status" value="1"/>
</dbReference>
<keyword evidence="10" id="KW-0732">Signal</keyword>
<dbReference type="AlphaFoldDB" id="W8FA78"/>
<sequence length="1052" mass="113740">MFTPLRKTALGLSWPLLTAVGFPLASSLLLTSSAFAQTGQTISGKITSLDTGEGLPGVTIIQKGTSNGVSTAADGSFVLTAPQGSTLVISAIGFNSQEVQVSGSSLAIRLATNTTALNEVQVVGYGTQKKSQVTGAISSVNEQALRDVPVANIGQALQGRAAGVNISSANTTPGQAPVIRIRGNRSFAGSNDPLLVVDGVPFDGSLNDLNPDDITSLEVLKDASSTAIYGARGANGVILITTKRGKAGAPRATYSAYYGVKKAYGQYDLQNGQEYFNFRSEAFRAAGLDPNTAAGFLTDDEKANLAAGRDFDYQDLLYQNGRIQNHALGLSGGTEQTQYSASLGYYDETAIVPVQSIKRYSLRGTLDQQIGKRVKVGLNTLNTFTQQKDPGLNNMYNILTSSPLATPYNPDGTPKLYPVDGETAYSNPLTNYIENGRLDQRRRIRTFNSLYAQVNLLKGLDYRFNLGLDARAEFNENFGASGTTIRGNQQSAAGRSTNTAFNLLAENLLLYNRTFAEKHDVNFTGLYSWQGFRNDGFGTGAQNLLANYQLASNLGTGTPTSATSFEGKWDIISYMGRLNYAYDNRYSITATVRVDGSSRLSSNIYRAFPSAAVAWNLANESFMQSQGWISGLKLRASYGRTGSTAVNPYQTLGSLGTGLGNGYYNFGATGVAGVRPASIPNPNLGWEYTGTTNFGLDFGFFNNRLSGSVELYQQRTNDLLLPDALPTSSGYGSFTRNIGKTQNRGLEVSLTTVNVRTESGFEWSSDWNFTRNREEVLDLGLGKDENGNQRSDISNQRFIGQPLYVFYDYKYDGIWQANEAAGATKAGTKVGQVKIQDLNGNGLVDAGDRQIIGSRQPKFEAGTTQRFRFKGFDLNAVALTRVGATIIDPVLYSPAYFTTYSGRRNQVNLPYWTPATPNNRYPQPNQSYFGDFVPNAQSLAYLSGTFIKVRSIDLGYTLPQSLVSRAKMSTARIYVQVQNPLIWSPEEYFKNNKAIDPDALSYSTRFSGSTSVNNGVAFAEGDLNSGVNNGLAGRGVNYPTTRAFIVGINVGF</sequence>
<dbReference type="InterPro" id="IPR000531">
    <property type="entry name" value="Beta-barrel_TonB"/>
</dbReference>
<evidence type="ECO:0000256" key="8">
    <source>
        <dbReference type="PROSITE-ProRule" id="PRU01360"/>
    </source>
</evidence>
<dbReference type="Gene3D" id="2.40.170.20">
    <property type="entry name" value="TonB-dependent receptor, beta-barrel domain"/>
    <property type="match status" value="1"/>
</dbReference>
<accession>W8FA78</accession>
<evidence type="ECO:0000256" key="4">
    <source>
        <dbReference type="ARBA" id="ARBA00022692"/>
    </source>
</evidence>
<evidence type="ECO:0000256" key="2">
    <source>
        <dbReference type="ARBA" id="ARBA00022448"/>
    </source>
</evidence>
<dbReference type="EMBL" id="CP007145">
    <property type="protein sequence ID" value="AHJ99531.1"/>
    <property type="molecule type" value="Genomic_DNA"/>
</dbReference>
<evidence type="ECO:0000256" key="1">
    <source>
        <dbReference type="ARBA" id="ARBA00004571"/>
    </source>
</evidence>
<evidence type="ECO:0000256" key="3">
    <source>
        <dbReference type="ARBA" id="ARBA00022452"/>
    </source>
</evidence>
<dbReference type="Proteomes" id="UP000019423">
    <property type="component" value="Chromosome"/>
</dbReference>
<dbReference type="NCBIfam" id="TIGR04056">
    <property type="entry name" value="OMP_RagA_SusC"/>
    <property type="match status" value="1"/>
</dbReference>
<keyword evidence="14" id="KW-1185">Reference proteome</keyword>
<evidence type="ECO:0000256" key="6">
    <source>
        <dbReference type="ARBA" id="ARBA00023136"/>
    </source>
</evidence>
<dbReference type="FunFam" id="2.170.130.10:FF:000008">
    <property type="entry name" value="SusC/RagA family TonB-linked outer membrane protein"/>
    <property type="match status" value="1"/>
</dbReference>
<dbReference type="SUPFAM" id="SSF56935">
    <property type="entry name" value="Porins"/>
    <property type="match status" value="1"/>
</dbReference>
<dbReference type="InterPro" id="IPR023996">
    <property type="entry name" value="TonB-dep_OMP_SusC/RagA"/>
</dbReference>
<dbReference type="Gene3D" id="2.60.40.1120">
    <property type="entry name" value="Carboxypeptidase-like, regulatory domain"/>
    <property type="match status" value="1"/>
</dbReference>
<evidence type="ECO:0000256" key="7">
    <source>
        <dbReference type="ARBA" id="ARBA00023237"/>
    </source>
</evidence>
<organism evidence="13 14">
    <name type="scientific">Hymenobacter swuensis DY53</name>
    <dbReference type="NCBI Taxonomy" id="1227739"/>
    <lineage>
        <taxon>Bacteria</taxon>
        <taxon>Pseudomonadati</taxon>
        <taxon>Bacteroidota</taxon>
        <taxon>Cytophagia</taxon>
        <taxon>Cytophagales</taxon>
        <taxon>Hymenobacteraceae</taxon>
        <taxon>Hymenobacter</taxon>
    </lineage>
</organism>
<dbReference type="STRING" id="1227739.Hsw_3936"/>
<dbReference type="Gene3D" id="2.170.130.10">
    <property type="entry name" value="TonB-dependent receptor, plug domain"/>
    <property type="match status" value="1"/>
</dbReference>
<feature type="chain" id="PRO_5004908354" description="TonB-dependent receptor" evidence="10">
    <location>
        <begin position="37"/>
        <end position="1052"/>
    </location>
</feature>
<dbReference type="InterPro" id="IPR023997">
    <property type="entry name" value="TonB-dep_OMP_SusC/RagA_CS"/>
</dbReference>
<dbReference type="InterPro" id="IPR012910">
    <property type="entry name" value="Plug_dom"/>
</dbReference>
<evidence type="ECO:0000256" key="10">
    <source>
        <dbReference type="SAM" id="SignalP"/>
    </source>
</evidence>
<dbReference type="RefSeq" id="WP_052346690.1">
    <property type="nucleotide sequence ID" value="NZ_CP007145.1"/>
</dbReference>
<dbReference type="OrthoDB" id="9768177at2"/>
<feature type="domain" description="TonB-dependent receptor plug" evidence="12">
    <location>
        <begin position="130"/>
        <end position="237"/>
    </location>
</feature>
<dbReference type="SUPFAM" id="SSF49464">
    <property type="entry name" value="Carboxypeptidase regulatory domain-like"/>
    <property type="match status" value="1"/>
</dbReference>
<dbReference type="InterPro" id="IPR037066">
    <property type="entry name" value="Plug_dom_sf"/>
</dbReference>
<keyword evidence="6 8" id="KW-0472">Membrane</keyword>
<dbReference type="InterPro" id="IPR039426">
    <property type="entry name" value="TonB-dep_rcpt-like"/>
</dbReference>